<protein>
    <submittedName>
        <fullName evidence="1">Uncharacterized protein</fullName>
    </submittedName>
</protein>
<proteinExistence type="predicted"/>
<reference evidence="1 2" key="1">
    <citation type="submission" date="2024-09" db="EMBL/GenBank/DDBJ databases">
        <authorList>
            <person name="Sun Q."/>
            <person name="Mori K."/>
        </authorList>
    </citation>
    <scope>NUCLEOTIDE SEQUENCE [LARGE SCALE GENOMIC DNA]</scope>
    <source>
        <strain evidence="1 2">CCM 8543</strain>
    </source>
</reference>
<dbReference type="EMBL" id="JBHLXD010000076">
    <property type="protein sequence ID" value="MFC0210713.1"/>
    <property type="molecule type" value="Genomic_DNA"/>
</dbReference>
<organism evidence="1 2">
    <name type="scientific">Chelativorans intermedius</name>
    <dbReference type="NCBI Taxonomy" id="515947"/>
    <lineage>
        <taxon>Bacteria</taxon>
        <taxon>Pseudomonadati</taxon>
        <taxon>Pseudomonadota</taxon>
        <taxon>Alphaproteobacteria</taxon>
        <taxon>Hyphomicrobiales</taxon>
        <taxon>Phyllobacteriaceae</taxon>
        <taxon>Chelativorans</taxon>
    </lineage>
</organism>
<evidence type="ECO:0000313" key="2">
    <source>
        <dbReference type="Proteomes" id="UP001589755"/>
    </source>
</evidence>
<keyword evidence="2" id="KW-1185">Reference proteome</keyword>
<dbReference type="Proteomes" id="UP001589755">
    <property type="component" value="Unassembled WGS sequence"/>
</dbReference>
<gene>
    <name evidence="1" type="ORF">ACFFJ2_20200</name>
</gene>
<feature type="non-terminal residue" evidence="1">
    <location>
        <position position="1"/>
    </location>
</feature>
<evidence type="ECO:0000313" key="1">
    <source>
        <dbReference type="EMBL" id="MFC0210713.1"/>
    </source>
</evidence>
<sequence length="216" mass="24064">LQHLEKQVGLRGLHNIHLRGKTTFRWTSIIGGSMAEQDINPSVAGKEIAALLTNDFLEAARYLRMVQQEHRELFRQVAANAGVKLRRAYYLAEIDRRFGGSDIPKDRLRAIGWTKLKIICSKIGNEKWGGLSQVAREEYLSFAESRTAHELELLIDGQDPSSGARAVVLRLSPEQLQLFEKIILSHGGVKIGKALVNKEPALTKALSRLDVSQTTG</sequence>
<comment type="caution">
    <text evidence="1">The sequence shown here is derived from an EMBL/GenBank/DDBJ whole genome shotgun (WGS) entry which is preliminary data.</text>
</comment>
<accession>A0ABV6DDJ2</accession>
<name>A0ABV6DDJ2_9HYPH</name>
<dbReference type="RefSeq" id="WP_378074796.1">
    <property type="nucleotide sequence ID" value="NZ_JBHLXD010000076.1"/>
</dbReference>